<dbReference type="Gene3D" id="2.170.130.10">
    <property type="entry name" value="TonB-dependent receptor, plug domain"/>
    <property type="match status" value="1"/>
</dbReference>
<dbReference type="InterPro" id="IPR039426">
    <property type="entry name" value="TonB-dep_rcpt-like"/>
</dbReference>
<evidence type="ECO:0000256" key="3">
    <source>
        <dbReference type="ARBA" id="ARBA00022452"/>
    </source>
</evidence>
<feature type="domain" description="TonB-dependent receptor plug" evidence="16">
    <location>
        <begin position="47"/>
        <end position="159"/>
    </location>
</feature>
<evidence type="ECO:0000256" key="13">
    <source>
        <dbReference type="RuleBase" id="RU003357"/>
    </source>
</evidence>
<keyword evidence="9 13" id="KW-0798">TonB box</keyword>
<dbReference type="PANTHER" id="PTHR32552">
    <property type="entry name" value="FERRICHROME IRON RECEPTOR-RELATED"/>
    <property type="match status" value="1"/>
</dbReference>
<dbReference type="Pfam" id="PF07715">
    <property type="entry name" value="Plug"/>
    <property type="match status" value="1"/>
</dbReference>
<dbReference type="GO" id="GO:0009279">
    <property type="term" value="C:cell outer membrane"/>
    <property type="evidence" value="ECO:0007669"/>
    <property type="project" value="UniProtKB-SubCell"/>
</dbReference>
<feature type="domain" description="TonB-dependent receptor-like beta-barrel" evidence="15">
    <location>
        <begin position="277"/>
        <end position="735"/>
    </location>
</feature>
<keyword evidence="2 12" id="KW-0813">Transport</keyword>
<keyword evidence="17" id="KW-0675">Receptor</keyword>
<gene>
    <name evidence="17" type="primary">fyuA</name>
    <name evidence="17" type="ORF">GCM10011309_27590</name>
</gene>
<keyword evidence="6 14" id="KW-0732">Signal</keyword>
<evidence type="ECO:0000256" key="1">
    <source>
        <dbReference type="ARBA" id="ARBA00004571"/>
    </source>
</evidence>
<keyword evidence="3 12" id="KW-1134">Transmembrane beta strand</keyword>
<proteinExistence type="inferred from homology"/>
<keyword evidence="11 12" id="KW-0998">Cell outer membrane</keyword>
<evidence type="ECO:0000256" key="10">
    <source>
        <dbReference type="ARBA" id="ARBA00023136"/>
    </source>
</evidence>
<evidence type="ECO:0000313" key="17">
    <source>
        <dbReference type="EMBL" id="GGX76003.1"/>
    </source>
</evidence>
<dbReference type="Proteomes" id="UP000600865">
    <property type="component" value="Unassembled WGS sequence"/>
</dbReference>
<dbReference type="GO" id="GO:0015344">
    <property type="term" value="F:siderophore uptake transmembrane transporter activity"/>
    <property type="evidence" value="ECO:0007669"/>
    <property type="project" value="TreeGrafter"/>
</dbReference>
<reference evidence="17 18" key="1">
    <citation type="journal article" date="2014" name="Int. J. Syst. Evol. Microbiol.">
        <title>Complete genome sequence of Corynebacterium casei LMG S-19264T (=DSM 44701T), isolated from a smear-ripened cheese.</title>
        <authorList>
            <consortium name="US DOE Joint Genome Institute (JGI-PGF)"/>
            <person name="Walter F."/>
            <person name="Albersmeier A."/>
            <person name="Kalinowski J."/>
            <person name="Ruckert C."/>
        </authorList>
    </citation>
    <scope>NUCLEOTIDE SEQUENCE [LARGE SCALE GENOMIC DNA]</scope>
    <source>
        <strain evidence="17 18">KCTC 23968</strain>
    </source>
</reference>
<evidence type="ECO:0000256" key="12">
    <source>
        <dbReference type="PROSITE-ProRule" id="PRU01360"/>
    </source>
</evidence>
<keyword evidence="4" id="KW-0410">Iron transport</keyword>
<comment type="subcellular location">
    <subcellularLocation>
        <location evidence="1 12">Cell outer membrane</location>
        <topology evidence="1 12">Multi-pass membrane protein</topology>
    </subcellularLocation>
</comment>
<comment type="similarity">
    <text evidence="12 13">Belongs to the TonB-dependent receptor family.</text>
</comment>
<evidence type="ECO:0000256" key="7">
    <source>
        <dbReference type="ARBA" id="ARBA00023004"/>
    </source>
</evidence>
<feature type="signal peptide" evidence="14">
    <location>
        <begin position="1"/>
        <end position="26"/>
    </location>
</feature>
<keyword evidence="10 12" id="KW-0472">Membrane</keyword>
<evidence type="ECO:0000256" key="5">
    <source>
        <dbReference type="ARBA" id="ARBA00022692"/>
    </source>
</evidence>
<dbReference type="PANTHER" id="PTHR32552:SF89">
    <property type="entry name" value="CATECHOLATE SIDEROPHORE RECEPTOR FIU"/>
    <property type="match status" value="1"/>
</dbReference>
<keyword evidence="8" id="KW-0406">Ion transport</keyword>
<dbReference type="RefSeq" id="WP_233350115.1">
    <property type="nucleotide sequence ID" value="NZ_BMYV01000004.1"/>
</dbReference>
<dbReference type="Gene3D" id="2.40.170.20">
    <property type="entry name" value="TonB-dependent receptor, beta-barrel domain"/>
    <property type="match status" value="1"/>
</dbReference>
<evidence type="ECO:0000256" key="14">
    <source>
        <dbReference type="SAM" id="SignalP"/>
    </source>
</evidence>
<organism evidence="17 18">
    <name type="scientific">Litorimonas cladophorae</name>
    <dbReference type="NCBI Taxonomy" id="1220491"/>
    <lineage>
        <taxon>Bacteria</taxon>
        <taxon>Pseudomonadati</taxon>
        <taxon>Pseudomonadota</taxon>
        <taxon>Alphaproteobacteria</taxon>
        <taxon>Maricaulales</taxon>
        <taxon>Robiginitomaculaceae</taxon>
    </lineage>
</organism>
<keyword evidence="5 12" id="KW-0812">Transmembrane</keyword>
<keyword evidence="7" id="KW-0408">Iron</keyword>
<keyword evidence="18" id="KW-1185">Reference proteome</keyword>
<dbReference type="InterPro" id="IPR037066">
    <property type="entry name" value="Plug_dom_sf"/>
</dbReference>
<evidence type="ECO:0000259" key="16">
    <source>
        <dbReference type="Pfam" id="PF07715"/>
    </source>
</evidence>
<evidence type="ECO:0000256" key="4">
    <source>
        <dbReference type="ARBA" id="ARBA00022496"/>
    </source>
</evidence>
<dbReference type="AlphaFoldDB" id="A0A918NKM5"/>
<protein>
    <submittedName>
        <fullName evidence="17">TonB-dependent receptor</fullName>
    </submittedName>
</protein>
<dbReference type="PROSITE" id="PS52016">
    <property type="entry name" value="TONB_DEPENDENT_REC_3"/>
    <property type="match status" value="1"/>
</dbReference>
<comment type="caution">
    <text evidence="17">The sequence shown here is derived from an EMBL/GenBank/DDBJ whole genome shotgun (WGS) entry which is preliminary data.</text>
</comment>
<evidence type="ECO:0000313" key="18">
    <source>
        <dbReference type="Proteomes" id="UP000600865"/>
    </source>
</evidence>
<sequence length="773" mass="82489">MMLIRTSQKLLATAAATALLTSPAFAQDAAEEDVIIVTGVAKATTAFDSSSSVSALDESTIQNLAPRSINELFRSLPGVKAEDTGGDANANIKVRGLPIASGGSRYFSIQENGFPTLLIGDTAFATADSWVRVDTTIGSVQSIRGGSAATQAPNAAGGIVNLISKKPTEQGGSVAATIGLDYDAYRLDAEYGGVFGEGGYYHVGGFARTGEGVRDVRTTQEEGFQIKATVGKDFDRGSVAVHLKHLDDRVPTYLPLPARVQADGNIGTIGLDLGDGTNSLGLTDFTARSNGQFEENEEGFKADMTSIALHGDFEITENVKLDGKVRYADISGNFYSPFPFSIATNADGNENIDFALFNTSSEMDNLFGDLNVQGSFDRISVKAGVEYANQDSEQNWNFNQARATLVNGALVTNSATDPFTNPVDGSYIDGFRLGNPAFGNCCTREYDFEIEQFAPYISANIDLDNLSIEASFRRNNNAITGQFTEASIVGPQDGNGDGTIATNEVGAQVIDRSALQSVDYDADYNAFSFGANYRVNDTVAIFANYSEGASVTAPDRSTGLLVASSTAGTLTGTNDQFLNFVDAFEVGAKFQLGLGDFSIVYFDAQVAEGGQLEASTQNVIQNSFDTNGIEIEGDFNFENGFGLRGNATFTDSKIAGPDNNANIGNTARRQAPYILNVNPYYEADNYNVGINVFSTGKAPVQDSNQFDLPAFTTVGAYINYDIRENMEISLNANNLFDSVGFSEGEEGAPAIGDFVRFRPINGRTVSATLRYNF</sequence>
<name>A0A918NKM5_9PROT</name>
<evidence type="ECO:0000256" key="8">
    <source>
        <dbReference type="ARBA" id="ARBA00023065"/>
    </source>
</evidence>
<dbReference type="InterPro" id="IPR000531">
    <property type="entry name" value="Beta-barrel_TonB"/>
</dbReference>
<evidence type="ECO:0000256" key="9">
    <source>
        <dbReference type="ARBA" id="ARBA00023077"/>
    </source>
</evidence>
<evidence type="ECO:0000259" key="15">
    <source>
        <dbReference type="Pfam" id="PF00593"/>
    </source>
</evidence>
<dbReference type="Pfam" id="PF00593">
    <property type="entry name" value="TonB_dep_Rec_b-barrel"/>
    <property type="match status" value="1"/>
</dbReference>
<dbReference type="SUPFAM" id="SSF56935">
    <property type="entry name" value="Porins"/>
    <property type="match status" value="1"/>
</dbReference>
<evidence type="ECO:0000256" key="11">
    <source>
        <dbReference type="ARBA" id="ARBA00023237"/>
    </source>
</evidence>
<dbReference type="InterPro" id="IPR036942">
    <property type="entry name" value="Beta-barrel_TonB_sf"/>
</dbReference>
<evidence type="ECO:0000256" key="6">
    <source>
        <dbReference type="ARBA" id="ARBA00022729"/>
    </source>
</evidence>
<feature type="chain" id="PRO_5038078336" evidence="14">
    <location>
        <begin position="27"/>
        <end position="773"/>
    </location>
</feature>
<accession>A0A918NKM5</accession>
<evidence type="ECO:0000256" key="2">
    <source>
        <dbReference type="ARBA" id="ARBA00022448"/>
    </source>
</evidence>
<dbReference type="InterPro" id="IPR012910">
    <property type="entry name" value="Plug_dom"/>
</dbReference>
<dbReference type="EMBL" id="BMYV01000004">
    <property type="protein sequence ID" value="GGX76003.1"/>
    <property type="molecule type" value="Genomic_DNA"/>
</dbReference>